<dbReference type="AlphaFoldDB" id="K5XRE8"/>
<sequence length="114" mass="12224">MGGVVASLEIISVNWGFAGVMDSELFQAVWPKWESDFPSGAILLVVVVIWLDEDSGGFCNGLALAGRSGEVDANGSFETELGPGTAFVEKVPPVEVDVPEAFRWFRSRMNTGTV</sequence>
<name>K5XRE8_AGABU</name>
<keyword evidence="2" id="KW-1185">Reference proteome</keyword>
<dbReference type="HOGENOM" id="CLU_2120355_0_0_1"/>
<reference evidence="2" key="1">
    <citation type="journal article" date="2012" name="Proc. Natl. Acad. Sci. U.S.A.">
        <title>Genome sequence of the button mushroom Agaricus bisporus reveals mechanisms governing adaptation to a humic-rich ecological niche.</title>
        <authorList>
            <person name="Morin E."/>
            <person name="Kohler A."/>
            <person name="Baker A.R."/>
            <person name="Foulongne-Oriol M."/>
            <person name="Lombard V."/>
            <person name="Nagy L.G."/>
            <person name="Ohm R.A."/>
            <person name="Patyshakuliyeva A."/>
            <person name="Brun A."/>
            <person name="Aerts A.L."/>
            <person name="Bailey A.M."/>
            <person name="Billette C."/>
            <person name="Coutinho P.M."/>
            <person name="Deakin G."/>
            <person name="Doddapaneni H."/>
            <person name="Floudas D."/>
            <person name="Grimwood J."/>
            <person name="Hilden K."/>
            <person name="Kuees U."/>
            <person name="LaButti K.M."/>
            <person name="Lapidus A."/>
            <person name="Lindquist E.A."/>
            <person name="Lucas S.M."/>
            <person name="Murat C."/>
            <person name="Riley R.W."/>
            <person name="Salamov A.A."/>
            <person name="Schmutz J."/>
            <person name="Subramanian V."/>
            <person name="Woesten H.A.B."/>
            <person name="Xu J."/>
            <person name="Eastwood D.C."/>
            <person name="Foster G.D."/>
            <person name="Sonnenberg A.S."/>
            <person name="Cullen D."/>
            <person name="de Vries R.P."/>
            <person name="Lundell T."/>
            <person name="Hibbett D.S."/>
            <person name="Henrissat B."/>
            <person name="Burton K.S."/>
            <person name="Kerrigan R.W."/>
            <person name="Challen M.P."/>
            <person name="Grigoriev I.V."/>
            <person name="Martin F."/>
        </authorList>
    </citation>
    <scope>NUCLEOTIDE SEQUENCE [LARGE SCALE GENOMIC DNA]</scope>
    <source>
        <strain evidence="2">JB137-S8 / ATCC MYA-4627 / FGSC 10392</strain>
    </source>
</reference>
<dbReference type="EMBL" id="JH971396">
    <property type="protein sequence ID" value="EKM77445.1"/>
    <property type="molecule type" value="Genomic_DNA"/>
</dbReference>
<proteinExistence type="predicted"/>
<gene>
    <name evidence="1" type="ORF">AGABI1DRAFT_115337</name>
</gene>
<dbReference type="InParanoid" id="K5XRE8"/>
<accession>K5XRE8</accession>
<dbReference type="Proteomes" id="UP000008493">
    <property type="component" value="Unassembled WGS sequence"/>
</dbReference>
<evidence type="ECO:0000313" key="2">
    <source>
        <dbReference type="Proteomes" id="UP000008493"/>
    </source>
</evidence>
<evidence type="ECO:0000313" key="1">
    <source>
        <dbReference type="EMBL" id="EKM77445.1"/>
    </source>
</evidence>
<dbReference type="GeneID" id="18824683"/>
<dbReference type="RefSeq" id="XP_007332077.1">
    <property type="nucleotide sequence ID" value="XM_007332015.1"/>
</dbReference>
<dbReference type="KEGG" id="abp:AGABI1DRAFT115337"/>
<protein>
    <submittedName>
        <fullName evidence="1">Uncharacterized protein</fullName>
    </submittedName>
</protein>
<organism evidence="1 2">
    <name type="scientific">Agaricus bisporus var. burnettii (strain JB137-S8 / ATCC MYA-4627 / FGSC 10392)</name>
    <name type="common">White button mushroom</name>
    <dbReference type="NCBI Taxonomy" id="597362"/>
    <lineage>
        <taxon>Eukaryota</taxon>
        <taxon>Fungi</taxon>
        <taxon>Dikarya</taxon>
        <taxon>Basidiomycota</taxon>
        <taxon>Agaricomycotina</taxon>
        <taxon>Agaricomycetes</taxon>
        <taxon>Agaricomycetidae</taxon>
        <taxon>Agaricales</taxon>
        <taxon>Agaricineae</taxon>
        <taxon>Agaricaceae</taxon>
        <taxon>Agaricus</taxon>
    </lineage>
</organism>
<dbReference type="OMA" id="RSRMNTG"/>